<feature type="domain" description="NlpC/P60" evidence="5">
    <location>
        <begin position="12"/>
        <end position="113"/>
    </location>
</feature>
<evidence type="ECO:0000256" key="1">
    <source>
        <dbReference type="ARBA" id="ARBA00007074"/>
    </source>
</evidence>
<dbReference type="AlphaFoldDB" id="A0A5Y2S2D0"/>
<comment type="similarity">
    <text evidence="1">Belongs to the peptidase C40 family.</text>
</comment>
<dbReference type="Pfam" id="PF00877">
    <property type="entry name" value="NLPC_P60"/>
    <property type="match status" value="1"/>
</dbReference>
<name>A0A5Y2S2D0_SALER</name>
<evidence type="ECO:0000259" key="5">
    <source>
        <dbReference type="Pfam" id="PF00877"/>
    </source>
</evidence>
<dbReference type="GO" id="GO:0006508">
    <property type="term" value="P:proteolysis"/>
    <property type="evidence" value="ECO:0007669"/>
    <property type="project" value="UniProtKB-KW"/>
</dbReference>
<comment type="caution">
    <text evidence="6">The sequence shown here is derived from an EMBL/GenBank/DDBJ whole genome shotgun (WGS) entry which is preliminary data.</text>
</comment>
<gene>
    <name evidence="6" type="ORF">FNN84_11420</name>
</gene>
<protein>
    <submittedName>
        <fullName evidence="6">NlpC/P60 family protein</fullName>
    </submittedName>
</protein>
<dbReference type="InterPro" id="IPR000064">
    <property type="entry name" value="NLP_P60_dom"/>
</dbReference>
<dbReference type="SUPFAM" id="SSF54001">
    <property type="entry name" value="Cysteine proteinases"/>
    <property type="match status" value="1"/>
</dbReference>
<evidence type="ECO:0000313" key="6">
    <source>
        <dbReference type="EMBL" id="ECF6051806.1"/>
    </source>
</evidence>
<dbReference type="GO" id="GO:0008234">
    <property type="term" value="F:cysteine-type peptidase activity"/>
    <property type="evidence" value="ECO:0007669"/>
    <property type="project" value="UniProtKB-KW"/>
</dbReference>
<keyword evidence="2" id="KW-0645">Protease</keyword>
<dbReference type="InterPro" id="IPR038765">
    <property type="entry name" value="Papain-like_cys_pep_sf"/>
</dbReference>
<evidence type="ECO:0000256" key="2">
    <source>
        <dbReference type="ARBA" id="ARBA00022670"/>
    </source>
</evidence>
<keyword evidence="3" id="KW-0378">Hydrolase</keyword>
<accession>A0A5Y2S2D0</accession>
<sequence length="152" mass="17253">MSDDEFIKLMFGKPYVDRSCSVDAVDCWGLITLYYRLVRGINIHHTDDYGNGRDFATCYHGEVDFWQRHEYPVPGGIFVAYRGAVPVHVGLIIDDNTIFHAREKTSVRFDKLRTLERLSTKVEYLTYASDTCSTNARSAKADGHRAGGNEPL</sequence>
<proteinExistence type="inferred from homology"/>
<reference evidence="6" key="1">
    <citation type="submission" date="2019-07" db="EMBL/GenBank/DDBJ databases">
        <authorList>
            <person name="Ashton P.M."/>
            <person name="Dallman T."/>
            <person name="Nair S."/>
            <person name="De Pinna E."/>
            <person name="Peters T."/>
            <person name="Grant K."/>
        </authorList>
    </citation>
    <scope>NUCLEOTIDE SEQUENCE [LARGE SCALE GENOMIC DNA]</scope>
    <source>
        <strain evidence="6">107213</strain>
    </source>
</reference>
<keyword evidence="4" id="KW-0788">Thiol protease</keyword>
<evidence type="ECO:0000256" key="4">
    <source>
        <dbReference type="ARBA" id="ARBA00022807"/>
    </source>
</evidence>
<dbReference type="EMBL" id="AAILSQ010000010">
    <property type="protein sequence ID" value="ECF6051806.1"/>
    <property type="molecule type" value="Genomic_DNA"/>
</dbReference>
<organism evidence="6">
    <name type="scientific">Salmonella enterica subsp. salamae</name>
    <dbReference type="NCBI Taxonomy" id="59202"/>
    <lineage>
        <taxon>Bacteria</taxon>
        <taxon>Pseudomonadati</taxon>
        <taxon>Pseudomonadota</taxon>
        <taxon>Gammaproteobacteria</taxon>
        <taxon>Enterobacterales</taxon>
        <taxon>Enterobacteriaceae</taxon>
        <taxon>Salmonella</taxon>
    </lineage>
</organism>
<dbReference type="Gene3D" id="3.90.1720.10">
    <property type="entry name" value="endopeptidase domain like (from Nostoc punctiforme)"/>
    <property type="match status" value="1"/>
</dbReference>
<dbReference type="Proteomes" id="UP000839746">
    <property type="component" value="Unassembled WGS sequence"/>
</dbReference>
<evidence type="ECO:0000256" key="3">
    <source>
        <dbReference type="ARBA" id="ARBA00022801"/>
    </source>
</evidence>